<dbReference type="Gene3D" id="3.30.470.20">
    <property type="entry name" value="ATP-grasp fold, B domain"/>
    <property type="match status" value="1"/>
</dbReference>
<dbReference type="Gene3D" id="3.30.1490.20">
    <property type="entry name" value="ATP-grasp fold, A domain"/>
    <property type="match status" value="1"/>
</dbReference>
<dbReference type="InterPro" id="IPR002192">
    <property type="entry name" value="PPDK_AMP/ATP-bd"/>
</dbReference>
<dbReference type="Gene3D" id="3.50.30.10">
    <property type="entry name" value="Phosphohistidine domain"/>
    <property type="match status" value="1"/>
</dbReference>
<comment type="caution">
    <text evidence="4">The sequence shown here is derived from an EMBL/GenBank/DDBJ whole genome shotgun (WGS) entry which is preliminary data.</text>
</comment>
<evidence type="ECO:0000313" key="4">
    <source>
        <dbReference type="EMBL" id="MFC5476223.1"/>
    </source>
</evidence>
<proteinExistence type="predicted"/>
<sequence length="848" mass="91989">MSALILDWDAAAHAGPAQAGGKGWQLGRLARFGVSVPPGFIIAAAASIQRQPGDPLPANLVKLLTEEITHRGWSQRPLAVRSSAPQEDSARASFAGIHRSCLNVQGEAAIIQAVQEVWDSLWTPHAVAYRQRLGIADSEAAMAVLVMPLLPAQASGIAFTCDPISGRDDQLLIHAHWGLGEALVAGQVDGDEYRLQQNYLDDSLHLIEQRLGSKASISMPVATGGTELRATPADLAGQSVLSPAQALELGELARDAASALDYTNSGYDVEWVWDGERFWIVQARPVTARGRHTYPQLANQPALWSRGNTREILPEPLSALDWGLSRTMVNRMLTRGYELSGYAPRAGVQRAGLFHGRLYLETSLMQWEGYDALGVPPKAMNQLLGGRQAEISVLPPTPGQRWARGLRMLRYLRRSIRVRRNADAALKLARQRAADWLAQELPVDNAELARQLRRQFAAVHGADDLFFLQGSGGGTLFNLVQLVEKYCPGEGHALTAALMAGGEPSVTAAQGYELMELARIAAGDAKTLEWLRRPDRIAIDWPQQLAEDSPFRHAFADFMQRHGHRAVYETYLRSPRWREAPAYLLDSVLNLIGCDPAPLRQRQQQAAAAAWRRLRRDLPVWLRPIVVKLVKTSSVESNHREAARSVLVAYLEVLRRGICALALRLTGPGGLERADDIFNLTAAEMFALAEGRLPVAAAACRAVERRRQFDAWLAESEPDVVTEHGAAVPPSDANAERAGNGGGEGWRGTAVGSGHARGTVHLARSPADGLAMAAGAVLVTPSTDPAWTPLFLKAGALVMETGGYLSHGAIVAREFGIPAVVNLPGILDQLRAGEQVEVDGSRGVVRRQ</sequence>
<feature type="domain" description="PEP-utilising enzyme mobile" evidence="2">
    <location>
        <begin position="774"/>
        <end position="843"/>
    </location>
</feature>
<protein>
    <submittedName>
        <fullName evidence="4">PEP/pyruvate-binding domain-containing protein</fullName>
    </submittedName>
</protein>
<evidence type="ECO:0000259" key="3">
    <source>
        <dbReference type="Pfam" id="PF01326"/>
    </source>
</evidence>
<dbReference type="InterPro" id="IPR036637">
    <property type="entry name" value="Phosphohistidine_dom_sf"/>
</dbReference>
<evidence type="ECO:0000256" key="1">
    <source>
        <dbReference type="SAM" id="MobiDB-lite"/>
    </source>
</evidence>
<evidence type="ECO:0000259" key="2">
    <source>
        <dbReference type="Pfam" id="PF00391"/>
    </source>
</evidence>
<dbReference type="SUPFAM" id="SSF56059">
    <property type="entry name" value="Glutathione synthetase ATP-binding domain-like"/>
    <property type="match status" value="1"/>
</dbReference>
<feature type="domain" description="Pyruvate phosphate dikinase AMP/ATP-binding" evidence="3">
    <location>
        <begin position="56"/>
        <end position="293"/>
    </location>
</feature>
<organism evidence="4 5">
    <name type="scientific">Paraherbaspirillum soli</name>
    <dbReference type="NCBI Taxonomy" id="631222"/>
    <lineage>
        <taxon>Bacteria</taxon>
        <taxon>Pseudomonadati</taxon>
        <taxon>Pseudomonadota</taxon>
        <taxon>Betaproteobacteria</taxon>
        <taxon>Burkholderiales</taxon>
        <taxon>Oxalobacteraceae</taxon>
        <taxon>Paraherbaspirillum</taxon>
    </lineage>
</organism>
<dbReference type="RefSeq" id="WP_379000175.1">
    <property type="nucleotide sequence ID" value="NZ_JBHSMT010000029.1"/>
</dbReference>
<name>A0ABW0ME89_9BURK</name>
<accession>A0ABW0ME89</accession>
<dbReference type="SUPFAM" id="SSF52009">
    <property type="entry name" value="Phosphohistidine domain"/>
    <property type="match status" value="1"/>
</dbReference>
<dbReference type="InterPro" id="IPR051549">
    <property type="entry name" value="PEP_Utilizing_Enz"/>
</dbReference>
<dbReference type="InterPro" id="IPR008279">
    <property type="entry name" value="PEP-util_enz_mobile_dom"/>
</dbReference>
<dbReference type="Pfam" id="PF01326">
    <property type="entry name" value="PPDK_N"/>
    <property type="match status" value="1"/>
</dbReference>
<dbReference type="PANTHER" id="PTHR43615">
    <property type="entry name" value="PHOSPHOENOLPYRUVATE SYNTHASE-RELATED"/>
    <property type="match status" value="1"/>
</dbReference>
<dbReference type="InterPro" id="IPR013815">
    <property type="entry name" value="ATP_grasp_subdomain_1"/>
</dbReference>
<dbReference type="PANTHER" id="PTHR43615:SF1">
    <property type="entry name" value="PPDK_N DOMAIN-CONTAINING PROTEIN"/>
    <property type="match status" value="1"/>
</dbReference>
<keyword evidence="5" id="KW-1185">Reference proteome</keyword>
<gene>
    <name evidence="4" type="ORF">ACFPM8_19850</name>
</gene>
<feature type="region of interest" description="Disordered" evidence="1">
    <location>
        <begin position="720"/>
        <end position="745"/>
    </location>
</feature>
<evidence type="ECO:0000313" key="5">
    <source>
        <dbReference type="Proteomes" id="UP001596045"/>
    </source>
</evidence>
<reference evidence="5" key="1">
    <citation type="journal article" date="2019" name="Int. J. Syst. Evol. Microbiol.">
        <title>The Global Catalogue of Microorganisms (GCM) 10K type strain sequencing project: providing services to taxonomists for standard genome sequencing and annotation.</title>
        <authorList>
            <consortium name="The Broad Institute Genomics Platform"/>
            <consortium name="The Broad Institute Genome Sequencing Center for Infectious Disease"/>
            <person name="Wu L."/>
            <person name="Ma J."/>
        </authorList>
    </citation>
    <scope>NUCLEOTIDE SEQUENCE [LARGE SCALE GENOMIC DNA]</scope>
    <source>
        <strain evidence="5">JCM 17066</strain>
    </source>
</reference>
<dbReference type="Pfam" id="PF00391">
    <property type="entry name" value="PEP-utilizers"/>
    <property type="match status" value="1"/>
</dbReference>
<dbReference type="Proteomes" id="UP001596045">
    <property type="component" value="Unassembled WGS sequence"/>
</dbReference>
<dbReference type="EMBL" id="JBHSMT010000029">
    <property type="protein sequence ID" value="MFC5476223.1"/>
    <property type="molecule type" value="Genomic_DNA"/>
</dbReference>